<dbReference type="GO" id="GO:0006754">
    <property type="term" value="P:ATP biosynthetic process"/>
    <property type="evidence" value="ECO:0007669"/>
    <property type="project" value="UniProtKB-KW"/>
</dbReference>
<feature type="domain" description="ATP synthase YMF19-like N-terminal" evidence="8">
    <location>
        <begin position="2"/>
        <end position="75"/>
    </location>
</feature>
<dbReference type="GO" id="GO:0031966">
    <property type="term" value="C:mitochondrial membrane"/>
    <property type="evidence" value="ECO:0007669"/>
    <property type="project" value="UniProtKB-SubCell"/>
</dbReference>
<comment type="subcellular location">
    <subcellularLocation>
        <location evidence="1">Mitochondrion membrane</location>
    </subcellularLocation>
</comment>
<evidence type="ECO:0000313" key="9">
    <source>
        <dbReference type="EMBL" id="AHX02535.1"/>
    </source>
</evidence>
<gene>
    <name evidence="9" type="primary">atp8</name>
    <name evidence="9" type="ORF">Sduby.mt.32</name>
</gene>
<keyword evidence="2 7" id="KW-0812">Transmembrane</keyword>
<evidence type="ECO:0000256" key="4">
    <source>
        <dbReference type="ARBA" id="ARBA00023128"/>
    </source>
</evidence>
<evidence type="ECO:0000256" key="5">
    <source>
        <dbReference type="ARBA" id="ARBA00023136"/>
    </source>
</evidence>
<dbReference type="AlphaFoldDB" id="A0A0E3DB69"/>
<keyword evidence="5 7" id="KW-0472">Membrane</keyword>
<geneLocation type="mitochondrion" evidence="9"/>
<dbReference type="EMBL" id="KJ398163">
    <property type="protein sequence ID" value="AHX02535.1"/>
    <property type="molecule type" value="Genomic_DNA"/>
</dbReference>
<name>A0A0E3DB69_9FLOR</name>
<protein>
    <submittedName>
        <fullName evidence="9">ATP synthase F0 subunit 8</fullName>
    </submittedName>
</protein>
<evidence type="ECO:0000256" key="6">
    <source>
        <dbReference type="ARBA" id="ARBA00023310"/>
    </source>
</evidence>
<feature type="transmembrane region" description="Helical" evidence="7">
    <location>
        <begin position="12"/>
        <end position="32"/>
    </location>
</feature>
<reference evidence="9" key="1">
    <citation type="submission" date="2014-02" db="EMBL/GenBank/DDBJ databases">
        <title>Complete mitochondrion genomes reveal florideophycean red algal diversity.</title>
        <authorList>
            <person name="Yang E.C."/>
            <person name="Yoon H.S."/>
        </authorList>
    </citation>
    <scope>NUCLEOTIDE SEQUENCE</scope>
</reference>
<evidence type="ECO:0000259" key="8">
    <source>
        <dbReference type="Pfam" id="PF02326"/>
    </source>
</evidence>
<sequence>MPQLDRIIIFTQIFWLFTVFTIVYTILVHYFLPKFLKSLKSRKEIVLVNSLEVESLSKKITQKQKLLTELLHKNLILVKNILTSNFNSLETDKKLNLLEVDKKIGTSISNSTQYCDIHILNAILFYPKIPNF</sequence>
<evidence type="ECO:0000256" key="3">
    <source>
        <dbReference type="ARBA" id="ARBA00022989"/>
    </source>
</evidence>
<evidence type="ECO:0000256" key="7">
    <source>
        <dbReference type="SAM" id="Phobius"/>
    </source>
</evidence>
<proteinExistence type="predicted"/>
<keyword evidence="6" id="KW-0066">ATP synthesis</keyword>
<dbReference type="InterPro" id="IPR003319">
    <property type="entry name" value="YMF19-like_N"/>
</dbReference>
<keyword evidence="3 7" id="KW-1133">Transmembrane helix</keyword>
<organism evidence="9">
    <name type="scientific">Schizymenia dubyi</name>
    <dbReference type="NCBI Taxonomy" id="38368"/>
    <lineage>
        <taxon>Eukaryota</taxon>
        <taxon>Rhodophyta</taxon>
        <taxon>Florideophyceae</taxon>
        <taxon>Rhodymeniophycidae</taxon>
        <taxon>Nemastomatales</taxon>
        <taxon>Schizymeniaceae</taxon>
        <taxon>Schizymenia</taxon>
    </lineage>
</organism>
<evidence type="ECO:0000256" key="1">
    <source>
        <dbReference type="ARBA" id="ARBA00004325"/>
    </source>
</evidence>
<accession>A0A0E3DB69</accession>
<dbReference type="Pfam" id="PF02326">
    <property type="entry name" value="YMF19"/>
    <property type="match status" value="1"/>
</dbReference>
<keyword evidence="4 9" id="KW-0496">Mitochondrion</keyword>
<evidence type="ECO:0000256" key="2">
    <source>
        <dbReference type="ARBA" id="ARBA00022692"/>
    </source>
</evidence>